<protein>
    <submittedName>
        <fullName evidence="1">Uncharacterized protein</fullName>
    </submittedName>
</protein>
<dbReference type="AlphaFoldDB" id="A0ABD1M9W8"/>
<dbReference type="EMBL" id="JBGMDY010000006">
    <property type="protein sequence ID" value="KAL2332542.1"/>
    <property type="molecule type" value="Genomic_DNA"/>
</dbReference>
<accession>A0ABD1M9W8</accession>
<keyword evidence="2" id="KW-1185">Reference proteome</keyword>
<organism evidence="1 2">
    <name type="scientific">Flemingia macrophylla</name>
    <dbReference type="NCBI Taxonomy" id="520843"/>
    <lineage>
        <taxon>Eukaryota</taxon>
        <taxon>Viridiplantae</taxon>
        <taxon>Streptophyta</taxon>
        <taxon>Embryophyta</taxon>
        <taxon>Tracheophyta</taxon>
        <taxon>Spermatophyta</taxon>
        <taxon>Magnoliopsida</taxon>
        <taxon>eudicotyledons</taxon>
        <taxon>Gunneridae</taxon>
        <taxon>Pentapetalae</taxon>
        <taxon>rosids</taxon>
        <taxon>fabids</taxon>
        <taxon>Fabales</taxon>
        <taxon>Fabaceae</taxon>
        <taxon>Papilionoideae</taxon>
        <taxon>50 kb inversion clade</taxon>
        <taxon>NPAAA clade</taxon>
        <taxon>indigoferoid/millettioid clade</taxon>
        <taxon>Phaseoleae</taxon>
        <taxon>Flemingia</taxon>
    </lineage>
</organism>
<comment type="caution">
    <text evidence="1">The sequence shown here is derived from an EMBL/GenBank/DDBJ whole genome shotgun (WGS) entry which is preliminary data.</text>
</comment>
<name>A0ABD1M9W8_9FABA</name>
<dbReference type="Proteomes" id="UP001603857">
    <property type="component" value="Unassembled WGS sequence"/>
</dbReference>
<evidence type="ECO:0000313" key="1">
    <source>
        <dbReference type="EMBL" id="KAL2332542.1"/>
    </source>
</evidence>
<evidence type="ECO:0000313" key="2">
    <source>
        <dbReference type="Proteomes" id="UP001603857"/>
    </source>
</evidence>
<proteinExistence type="predicted"/>
<gene>
    <name evidence="1" type="ORF">Fmac_020123</name>
</gene>
<reference evidence="1 2" key="1">
    <citation type="submission" date="2024-08" db="EMBL/GenBank/DDBJ databases">
        <title>Insights into the chromosomal genome structure of Flemingia macrophylla.</title>
        <authorList>
            <person name="Ding Y."/>
            <person name="Zhao Y."/>
            <person name="Bi W."/>
            <person name="Wu M."/>
            <person name="Zhao G."/>
            <person name="Gong Y."/>
            <person name="Li W."/>
            <person name="Zhang P."/>
        </authorList>
    </citation>
    <scope>NUCLEOTIDE SEQUENCE [LARGE SCALE GENOMIC DNA]</scope>
    <source>
        <strain evidence="1">DYQJB</strain>
        <tissue evidence="1">Leaf</tissue>
    </source>
</reference>
<sequence length="133" mass="15214">MTSEQSATKQDGLLMVVHPKEQNQRKFIFTCQTHGINCYNITKIAVRHTGLCISPEQIPQTSPLVDIHHIEEVWIYQLLVTKKIKNGFSITFLQLQLTGVEAHLGFPLINIYTSIIDYDRSEHPDLVTLLRSI</sequence>